<evidence type="ECO:0000256" key="17">
    <source>
        <dbReference type="ARBA" id="ARBA00032071"/>
    </source>
</evidence>
<dbReference type="Gene3D" id="3.90.79.10">
    <property type="entry name" value="Nucleoside Triphosphate Pyrophosphohydrolase"/>
    <property type="match status" value="1"/>
</dbReference>
<comment type="caution">
    <text evidence="23">The sequence shown here is derived from an EMBL/GenBank/DDBJ whole genome shotgun (WGS) entry which is preliminary data.</text>
</comment>
<comment type="catalytic activity">
    <reaction evidence="20">
        <text>N(6)-methyl-dATP + H2O = N(6)-methyl-dAMP + diphosphate + H(+)</text>
        <dbReference type="Rhea" id="RHEA:67604"/>
        <dbReference type="ChEBI" id="CHEBI:15377"/>
        <dbReference type="ChEBI" id="CHEBI:15378"/>
        <dbReference type="ChEBI" id="CHEBI:33019"/>
        <dbReference type="ChEBI" id="CHEBI:169976"/>
        <dbReference type="ChEBI" id="CHEBI:172872"/>
    </reaction>
    <physiologicalReaction direction="left-to-right" evidence="20">
        <dbReference type="Rhea" id="RHEA:67605"/>
    </physiologicalReaction>
</comment>
<evidence type="ECO:0000256" key="8">
    <source>
        <dbReference type="ARBA" id="ARBA00024459"/>
    </source>
</evidence>
<dbReference type="Proteomes" id="UP000237350">
    <property type="component" value="Unassembled WGS sequence"/>
</dbReference>
<dbReference type="GO" id="GO:0008828">
    <property type="term" value="F:dATP diphosphatase activity"/>
    <property type="evidence" value="ECO:0007669"/>
    <property type="project" value="UniProtKB-EC"/>
</dbReference>
<evidence type="ECO:0000256" key="21">
    <source>
        <dbReference type="ARBA" id="ARBA00053094"/>
    </source>
</evidence>
<proteinExistence type="inferred from homology"/>
<keyword evidence="24" id="KW-1185">Reference proteome</keyword>
<comment type="catalytic activity">
    <reaction evidence="8">
        <text>2-oxo-dATP + H2O = 2-oxo-dAMP + diphosphate + H(+)</text>
        <dbReference type="Rhea" id="RHEA:31583"/>
        <dbReference type="ChEBI" id="CHEBI:15377"/>
        <dbReference type="ChEBI" id="CHEBI:15378"/>
        <dbReference type="ChEBI" id="CHEBI:33019"/>
        <dbReference type="ChEBI" id="CHEBI:63212"/>
        <dbReference type="ChEBI" id="CHEBI:77897"/>
        <dbReference type="EC" id="3.6.1.56"/>
    </reaction>
    <physiologicalReaction direction="left-to-right" evidence="8">
        <dbReference type="Rhea" id="RHEA:31584"/>
    </physiologicalReaction>
</comment>
<evidence type="ECO:0000256" key="13">
    <source>
        <dbReference type="ARBA" id="ARBA00029673"/>
    </source>
</evidence>
<dbReference type="GO" id="GO:0046872">
    <property type="term" value="F:metal ion binding"/>
    <property type="evidence" value="ECO:0007669"/>
    <property type="project" value="UniProtKB-KW"/>
</dbReference>
<dbReference type="AlphaFoldDB" id="A0A2S4JYR4"/>
<evidence type="ECO:0000256" key="3">
    <source>
        <dbReference type="ARBA" id="ARBA00011245"/>
    </source>
</evidence>
<feature type="domain" description="Nudix hydrolase" evidence="22">
    <location>
        <begin position="1"/>
        <end position="121"/>
    </location>
</feature>
<dbReference type="GO" id="GO:0008413">
    <property type="term" value="F:8-oxo-7,8-dihydroguanosine triphosphate pyrophosphatase activity"/>
    <property type="evidence" value="ECO:0007669"/>
    <property type="project" value="InterPro"/>
</dbReference>
<evidence type="ECO:0000256" key="9">
    <source>
        <dbReference type="ARBA" id="ARBA00024486"/>
    </source>
</evidence>
<gene>
    <name evidence="23" type="ORF">AU468_03020</name>
</gene>
<evidence type="ECO:0000259" key="22">
    <source>
        <dbReference type="PROSITE" id="PS51462"/>
    </source>
</evidence>
<evidence type="ECO:0000256" key="4">
    <source>
        <dbReference type="ARBA" id="ARBA00022723"/>
    </source>
</evidence>
<comment type="catalytic activity">
    <reaction evidence="7">
        <text>8-oxo-dATP + H2O = 8-oxo-dAMP + diphosphate + H(+)</text>
        <dbReference type="Rhea" id="RHEA:65396"/>
        <dbReference type="ChEBI" id="CHEBI:15377"/>
        <dbReference type="ChEBI" id="CHEBI:15378"/>
        <dbReference type="ChEBI" id="CHEBI:33019"/>
        <dbReference type="ChEBI" id="CHEBI:71361"/>
        <dbReference type="ChEBI" id="CHEBI:172871"/>
    </reaction>
    <physiologicalReaction direction="left-to-right" evidence="7">
        <dbReference type="Rhea" id="RHEA:65397"/>
    </physiologicalReaction>
</comment>
<comment type="cofactor">
    <cofactor evidence="1">
        <name>Mg(2+)</name>
        <dbReference type="ChEBI" id="CHEBI:18420"/>
    </cofactor>
</comment>
<evidence type="ECO:0000256" key="6">
    <source>
        <dbReference type="ARBA" id="ARBA00022842"/>
    </source>
</evidence>
<dbReference type="PRINTS" id="PR01403">
    <property type="entry name" value="8OXTPHPHTASE"/>
</dbReference>
<comment type="catalytic activity">
    <reaction evidence="10">
        <text>2-oxo-ATP + H2O = 2-oxo-AMP + diphosphate + H(+)</text>
        <dbReference type="Rhea" id="RHEA:67392"/>
        <dbReference type="ChEBI" id="CHEBI:15377"/>
        <dbReference type="ChEBI" id="CHEBI:15378"/>
        <dbReference type="ChEBI" id="CHEBI:33019"/>
        <dbReference type="ChEBI" id="CHEBI:71395"/>
        <dbReference type="ChEBI" id="CHEBI:172878"/>
    </reaction>
    <physiologicalReaction direction="left-to-right" evidence="10">
        <dbReference type="Rhea" id="RHEA:67393"/>
    </physiologicalReaction>
</comment>
<dbReference type="InterPro" id="IPR000086">
    <property type="entry name" value="NUDIX_hydrolase_dom"/>
</dbReference>
<dbReference type="PANTHER" id="PTHR43758">
    <property type="entry name" value="7,8-DIHYDRO-8-OXOGUANINE TRIPHOSPHATASE"/>
    <property type="match status" value="1"/>
</dbReference>
<keyword evidence="5 23" id="KW-0378">Hydrolase</keyword>
<comment type="subunit">
    <text evidence="3">Monomer.</text>
</comment>
<evidence type="ECO:0000256" key="10">
    <source>
        <dbReference type="ARBA" id="ARBA00024596"/>
    </source>
</evidence>
<sequence length="149" mass="16926">MLCFLCTPHSLLLIRKKRGLGAGKINGPGGKTEPGETPREAAIRETREEVGLVPIEPRYQGVLRFAFADGYRLEVQIFTATAWEGLLCETDEALPFWCPRESIPYEEMWEDDILWLPAVLEGETVEGEMFLRGDSLEFWDLRRVDPGPD</sequence>
<keyword evidence="6" id="KW-0460">Magnesium</keyword>
<reference evidence="24" key="1">
    <citation type="submission" date="2015-12" db="EMBL/GenBank/DDBJ databases">
        <authorList>
            <person name="Lodha T.D."/>
            <person name="Chintalapati S."/>
            <person name="Chintalapati V.R."/>
            <person name="Sravanthi T."/>
        </authorList>
    </citation>
    <scope>NUCLEOTIDE SEQUENCE [LARGE SCALE GENOMIC DNA]</scope>
    <source>
        <strain evidence="24">JC133</strain>
    </source>
</reference>
<evidence type="ECO:0000256" key="7">
    <source>
        <dbReference type="ARBA" id="ARBA00024448"/>
    </source>
</evidence>
<accession>A0A2S4JYR4</accession>
<comment type="function">
    <text evidence="21">Oxidized purine nucleoside triphosphate hydrolase which is a prominent sanitizer of the oxidized nucleotide pool. Catalyzes the hydrolysis of 2-oxo-dATP (2-hydroxy-dATP) into 2-oxo-dAMP. Also has a significant hydrolase activity toward 2-oxo-ATP, 8-oxo-dGTP and 8-oxo-dATP. Through the hydrolysis of oxidized purine nucleoside triphosphates, prevents their incorporation into DNA and the subsequent transversions A:T to C:G and G:C to T:A. Also catalyzes the hydrolysis of methylated purine nucleoside triphosphate preventing their integration into DNA. Through this antimutagenic activity protects cells from oxidative stress.</text>
</comment>
<comment type="similarity">
    <text evidence="2">Belongs to the Nudix hydrolase family.</text>
</comment>
<dbReference type="InterPro" id="IPR003563">
    <property type="entry name" value="8ODP"/>
</dbReference>
<evidence type="ECO:0000256" key="2">
    <source>
        <dbReference type="ARBA" id="ARBA00005582"/>
    </source>
</evidence>
<evidence type="ECO:0000313" key="24">
    <source>
        <dbReference type="Proteomes" id="UP000237350"/>
    </source>
</evidence>
<dbReference type="PROSITE" id="PS51462">
    <property type="entry name" value="NUDIX"/>
    <property type="match status" value="1"/>
</dbReference>
<dbReference type="InterPro" id="IPR015797">
    <property type="entry name" value="NUDIX_hydrolase-like_dom_sf"/>
</dbReference>
<dbReference type="PANTHER" id="PTHR43758:SF2">
    <property type="entry name" value="OXIDIZED PURINE NUCLEOSIDE TRIPHOSPHATE HYDROLASE"/>
    <property type="match status" value="1"/>
</dbReference>
<dbReference type="PROSITE" id="PS00893">
    <property type="entry name" value="NUDIX_BOX"/>
    <property type="match status" value="1"/>
</dbReference>
<dbReference type="GO" id="GO:0042262">
    <property type="term" value="P:DNA protection"/>
    <property type="evidence" value="ECO:0007669"/>
    <property type="project" value="InterPro"/>
</dbReference>
<evidence type="ECO:0000256" key="14">
    <source>
        <dbReference type="ARBA" id="ARBA00030634"/>
    </source>
</evidence>
<name>A0A2S4JYR4_9SPIO</name>
<comment type="catalytic activity">
    <reaction evidence="19">
        <text>O(6)-methyl-dGTP + H2O = O(6)-methyl-dGMP + diphosphate + H(+)</text>
        <dbReference type="Rhea" id="RHEA:67600"/>
        <dbReference type="ChEBI" id="CHEBI:15377"/>
        <dbReference type="ChEBI" id="CHEBI:15378"/>
        <dbReference type="ChEBI" id="CHEBI:33019"/>
        <dbReference type="ChEBI" id="CHEBI:169974"/>
        <dbReference type="ChEBI" id="CHEBI:169975"/>
    </reaction>
    <physiologicalReaction direction="left-to-right" evidence="19">
        <dbReference type="Rhea" id="RHEA:67601"/>
    </physiologicalReaction>
</comment>
<dbReference type="SUPFAM" id="SSF55811">
    <property type="entry name" value="Nudix"/>
    <property type="match status" value="1"/>
</dbReference>
<evidence type="ECO:0000256" key="16">
    <source>
        <dbReference type="ARBA" id="ARBA00031927"/>
    </source>
</evidence>
<dbReference type="OrthoDB" id="9804563at2"/>
<evidence type="ECO:0000256" key="11">
    <source>
        <dbReference type="ARBA" id="ARBA00026103"/>
    </source>
</evidence>
<evidence type="ECO:0000256" key="5">
    <source>
        <dbReference type="ARBA" id="ARBA00022801"/>
    </source>
</evidence>
<dbReference type="CDD" id="cd03427">
    <property type="entry name" value="NUDIX_MTH1_Nudt1"/>
    <property type="match status" value="1"/>
</dbReference>
<comment type="catalytic activity">
    <reaction evidence="9">
        <text>8-oxo-dGTP + H2O = 8-oxo-dGMP + diphosphate + H(+)</text>
        <dbReference type="Rhea" id="RHEA:31575"/>
        <dbReference type="ChEBI" id="CHEBI:15377"/>
        <dbReference type="ChEBI" id="CHEBI:15378"/>
        <dbReference type="ChEBI" id="CHEBI:33019"/>
        <dbReference type="ChEBI" id="CHEBI:63224"/>
        <dbReference type="ChEBI" id="CHEBI:77896"/>
    </reaction>
    <physiologicalReaction direction="left-to-right" evidence="9">
        <dbReference type="Rhea" id="RHEA:31576"/>
    </physiologicalReaction>
</comment>
<evidence type="ECO:0000256" key="12">
    <source>
        <dbReference type="ARBA" id="ARBA00026218"/>
    </source>
</evidence>
<dbReference type="InterPro" id="IPR020084">
    <property type="entry name" value="NUDIX_hydrolase_CS"/>
</dbReference>
<evidence type="ECO:0000313" key="23">
    <source>
        <dbReference type="EMBL" id="POR04660.1"/>
    </source>
</evidence>
<evidence type="ECO:0000256" key="20">
    <source>
        <dbReference type="ARBA" id="ARBA00049032"/>
    </source>
</evidence>
<dbReference type="EMBL" id="LPWH01000010">
    <property type="protein sequence ID" value="POR04660.1"/>
    <property type="molecule type" value="Genomic_DNA"/>
</dbReference>
<dbReference type="EC" id="3.6.1.56" evidence="11"/>
<evidence type="ECO:0000256" key="18">
    <source>
        <dbReference type="ARBA" id="ARBA00048002"/>
    </source>
</evidence>
<dbReference type="Pfam" id="PF00293">
    <property type="entry name" value="NUDIX"/>
    <property type="match status" value="1"/>
</dbReference>
<evidence type="ECO:0000256" key="15">
    <source>
        <dbReference type="ARBA" id="ARBA00030682"/>
    </source>
</evidence>
<evidence type="ECO:0000256" key="1">
    <source>
        <dbReference type="ARBA" id="ARBA00001946"/>
    </source>
</evidence>
<dbReference type="GO" id="GO:0005737">
    <property type="term" value="C:cytoplasm"/>
    <property type="evidence" value="ECO:0007669"/>
    <property type="project" value="TreeGrafter"/>
</dbReference>
<protein>
    <recommendedName>
        <fullName evidence="12">Oxidized purine nucleoside triphosphate hydrolase</fullName>
        <ecNumber evidence="11">3.6.1.56</ecNumber>
    </recommendedName>
    <alternativeName>
        <fullName evidence="16">2-hydroxy-dATP diphosphatase</fullName>
    </alternativeName>
    <alternativeName>
        <fullName evidence="15">7,8-dihydro-8-oxoguanine triphosphatase</fullName>
    </alternativeName>
    <alternativeName>
        <fullName evidence="14">8-oxo-dGTPase</fullName>
    </alternativeName>
    <alternativeName>
        <fullName evidence="17">Methylated purine nucleoside triphosphate hydrolase</fullName>
    </alternativeName>
    <alternativeName>
        <fullName evidence="13">Nucleoside diphosphate-linked moiety X motif 1</fullName>
    </alternativeName>
</protein>
<keyword evidence="4" id="KW-0479">Metal-binding</keyword>
<organism evidence="23 24">
    <name type="scientific">Alkalispirochaeta sphaeroplastigenens</name>
    <dbReference type="NCBI Taxonomy" id="1187066"/>
    <lineage>
        <taxon>Bacteria</taxon>
        <taxon>Pseudomonadati</taxon>
        <taxon>Spirochaetota</taxon>
        <taxon>Spirochaetia</taxon>
        <taxon>Spirochaetales</taxon>
        <taxon>Spirochaetaceae</taxon>
        <taxon>Alkalispirochaeta</taxon>
    </lineage>
</organism>
<comment type="catalytic activity">
    <reaction evidence="18">
        <text>N(6)-methyl-ATP + H2O = N(6)-methyl-AMP + diphosphate + H(+)</text>
        <dbReference type="Rhea" id="RHEA:67608"/>
        <dbReference type="ChEBI" id="CHEBI:15377"/>
        <dbReference type="ChEBI" id="CHEBI:15378"/>
        <dbReference type="ChEBI" id="CHEBI:33019"/>
        <dbReference type="ChEBI" id="CHEBI:144842"/>
        <dbReference type="ChEBI" id="CHEBI:172873"/>
    </reaction>
    <physiologicalReaction direction="left-to-right" evidence="18">
        <dbReference type="Rhea" id="RHEA:67609"/>
    </physiologicalReaction>
</comment>
<evidence type="ECO:0000256" key="19">
    <source>
        <dbReference type="ARBA" id="ARBA00048894"/>
    </source>
</evidence>